<evidence type="ECO:0000313" key="2">
    <source>
        <dbReference type="EMBL" id="WOL05798.1"/>
    </source>
</evidence>
<dbReference type="AlphaFoldDB" id="A0AAQ3KF92"/>
<name>A0AAQ3KF92_9LILI</name>
<sequence length="110" mass="12242">MGEHVDSQSAPAVPCLLLLPPPPPSKSNLKKPNRPGDQQQAAKDGKRRRVTWPDAHGRDLAHVQVFHSRNREVLCLHNSVKKLIAHQPYKRTVLEMGDPEASETQTPESS</sequence>
<dbReference type="EMBL" id="CP136893">
    <property type="protein sequence ID" value="WOL05798.1"/>
    <property type="molecule type" value="Genomic_DNA"/>
</dbReference>
<dbReference type="Proteomes" id="UP001327560">
    <property type="component" value="Chromosome 4"/>
</dbReference>
<proteinExistence type="predicted"/>
<evidence type="ECO:0000313" key="3">
    <source>
        <dbReference type="Proteomes" id="UP001327560"/>
    </source>
</evidence>
<organism evidence="2 3">
    <name type="scientific">Canna indica</name>
    <name type="common">Indian-shot</name>
    <dbReference type="NCBI Taxonomy" id="4628"/>
    <lineage>
        <taxon>Eukaryota</taxon>
        <taxon>Viridiplantae</taxon>
        <taxon>Streptophyta</taxon>
        <taxon>Embryophyta</taxon>
        <taxon>Tracheophyta</taxon>
        <taxon>Spermatophyta</taxon>
        <taxon>Magnoliopsida</taxon>
        <taxon>Liliopsida</taxon>
        <taxon>Zingiberales</taxon>
        <taxon>Cannaceae</taxon>
        <taxon>Canna</taxon>
    </lineage>
</organism>
<accession>A0AAQ3KF92</accession>
<protein>
    <submittedName>
        <fullName evidence="2">Uncharacterized protein</fullName>
    </submittedName>
</protein>
<keyword evidence="3" id="KW-1185">Reference proteome</keyword>
<reference evidence="2 3" key="1">
    <citation type="submission" date="2023-10" db="EMBL/GenBank/DDBJ databases">
        <title>Chromosome-scale genome assembly provides insights into flower coloration mechanisms of Canna indica.</title>
        <authorList>
            <person name="Li C."/>
        </authorList>
    </citation>
    <scope>NUCLEOTIDE SEQUENCE [LARGE SCALE GENOMIC DNA]</scope>
    <source>
        <tissue evidence="2">Flower</tissue>
    </source>
</reference>
<feature type="region of interest" description="Disordered" evidence="1">
    <location>
        <begin position="1"/>
        <end position="56"/>
    </location>
</feature>
<evidence type="ECO:0000256" key="1">
    <source>
        <dbReference type="SAM" id="MobiDB-lite"/>
    </source>
</evidence>
<gene>
    <name evidence="2" type="ORF">Cni_G14529</name>
</gene>